<name>A0A1D7QSZ1_9BACI</name>
<organism evidence="1 2">
    <name type="scientific">Salisediminibacterium beveridgei</name>
    <dbReference type="NCBI Taxonomy" id="632773"/>
    <lineage>
        <taxon>Bacteria</taxon>
        <taxon>Bacillati</taxon>
        <taxon>Bacillota</taxon>
        <taxon>Bacilli</taxon>
        <taxon>Bacillales</taxon>
        <taxon>Bacillaceae</taxon>
        <taxon>Salisediminibacterium</taxon>
    </lineage>
</organism>
<keyword evidence="2" id="KW-1185">Reference proteome</keyword>
<dbReference type="AlphaFoldDB" id="A0A1D7QSZ1"/>
<proteinExistence type="predicted"/>
<dbReference type="PATRIC" id="fig|632773.3.peg.802"/>
<dbReference type="KEGG" id="bbev:BBEV_0761"/>
<dbReference type="NCBIfam" id="TIGR03646">
    <property type="entry name" value="YtoQ_fam"/>
    <property type="match status" value="1"/>
</dbReference>
<evidence type="ECO:0008006" key="3">
    <source>
        <dbReference type="Google" id="ProtNLM"/>
    </source>
</evidence>
<dbReference type="OrthoDB" id="979989at2"/>
<dbReference type="Proteomes" id="UP000094463">
    <property type="component" value="Chromosome"/>
</dbReference>
<dbReference type="STRING" id="632773.BBEV_0761"/>
<evidence type="ECO:0000313" key="1">
    <source>
        <dbReference type="EMBL" id="AOM82132.1"/>
    </source>
</evidence>
<dbReference type="InterPro" id="IPR019884">
    <property type="entry name" value="YtoQ_family_protein"/>
</dbReference>
<gene>
    <name evidence="1" type="ORF">BBEV_0761</name>
</gene>
<protein>
    <recommendedName>
        <fullName evidence="3">YtoQ family protein</fullName>
    </recommendedName>
</protein>
<evidence type="ECO:0000313" key="2">
    <source>
        <dbReference type="Proteomes" id="UP000094463"/>
    </source>
</evidence>
<dbReference type="RefSeq" id="WP_069364248.1">
    <property type="nucleotide sequence ID" value="NZ_CP012502.1"/>
</dbReference>
<reference evidence="1 2" key="1">
    <citation type="submission" date="2015-08" db="EMBL/GenBank/DDBJ databases">
        <title>The complete genome sequence of Bacillus beveridgei MLTeJB.</title>
        <authorList>
            <person name="Hanson T.E."/>
            <person name="Mesa C."/>
            <person name="Basesman S.M."/>
            <person name="Oremland R.S."/>
        </authorList>
    </citation>
    <scope>NUCLEOTIDE SEQUENCE [LARGE SCALE GENOMIC DNA]</scope>
    <source>
        <strain evidence="1 2">MLTeJB</strain>
    </source>
</reference>
<dbReference type="EMBL" id="CP012502">
    <property type="protein sequence ID" value="AOM82132.1"/>
    <property type="molecule type" value="Genomic_DNA"/>
</dbReference>
<sequence>MQFHVYLAGQIHDDWRETIKQLAGQEQLPVTFTGPMENHDRSDNIGEEILGTQSDPIAKDEAASEINNLRTRLLLDKSDIVIAKFGEKYKQWNSAMDAATAVAQNKPLILIRPKELHHPLKELSERAQVTVETDEQAVKCLKYLFETD</sequence>
<dbReference type="Pfam" id="PF11071">
    <property type="entry name" value="Nuc_deoxyri_tr3"/>
    <property type="match status" value="1"/>
</dbReference>
<accession>A0A1D7QSZ1</accession>